<organism evidence="3 4">
    <name type="scientific">Tieghemiomyces parasiticus</name>
    <dbReference type="NCBI Taxonomy" id="78921"/>
    <lineage>
        <taxon>Eukaryota</taxon>
        <taxon>Fungi</taxon>
        <taxon>Fungi incertae sedis</taxon>
        <taxon>Zoopagomycota</taxon>
        <taxon>Kickxellomycotina</taxon>
        <taxon>Dimargaritomycetes</taxon>
        <taxon>Dimargaritales</taxon>
        <taxon>Dimargaritaceae</taxon>
        <taxon>Tieghemiomyces</taxon>
    </lineage>
</organism>
<feature type="region of interest" description="Disordered" evidence="1">
    <location>
        <begin position="532"/>
        <end position="557"/>
    </location>
</feature>
<evidence type="ECO:0000313" key="4">
    <source>
        <dbReference type="Proteomes" id="UP001150569"/>
    </source>
</evidence>
<dbReference type="InterPro" id="IPR052107">
    <property type="entry name" value="HEAT6"/>
</dbReference>
<proteinExistence type="predicted"/>
<dbReference type="SUPFAM" id="SSF48371">
    <property type="entry name" value="ARM repeat"/>
    <property type="match status" value="1"/>
</dbReference>
<dbReference type="AlphaFoldDB" id="A0A9W7ZYV2"/>
<feature type="compositionally biased region" description="Low complexity" evidence="1">
    <location>
        <begin position="536"/>
        <end position="548"/>
    </location>
</feature>
<dbReference type="EMBL" id="JANBPT010000734">
    <property type="protein sequence ID" value="KAJ1913675.1"/>
    <property type="molecule type" value="Genomic_DNA"/>
</dbReference>
<dbReference type="Gene3D" id="1.25.10.10">
    <property type="entry name" value="Leucine-rich Repeat Variant"/>
    <property type="match status" value="1"/>
</dbReference>
<comment type="caution">
    <text evidence="3">The sequence shown here is derived from an EMBL/GenBank/DDBJ whole genome shotgun (WGS) entry which is preliminary data.</text>
</comment>
<dbReference type="InterPro" id="IPR011989">
    <property type="entry name" value="ARM-like"/>
</dbReference>
<dbReference type="InterPro" id="IPR016024">
    <property type="entry name" value="ARM-type_fold"/>
</dbReference>
<evidence type="ECO:0000313" key="3">
    <source>
        <dbReference type="EMBL" id="KAJ1913675.1"/>
    </source>
</evidence>
<feature type="domain" description="DUF4042" evidence="2">
    <location>
        <begin position="275"/>
        <end position="427"/>
    </location>
</feature>
<evidence type="ECO:0000259" key="2">
    <source>
        <dbReference type="Pfam" id="PF13251"/>
    </source>
</evidence>
<dbReference type="Pfam" id="PF13251">
    <property type="entry name" value="DUF4042"/>
    <property type="match status" value="1"/>
</dbReference>
<protein>
    <recommendedName>
        <fullName evidence="2">DUF4042 domain-containing protein</fullName>
    </recommendedName>
</protein>
<reference evidence="3" key="1">
    <citation type="submission" date="2022-07" db="EMBL/GenBank/DDBJ databases">
        <title>Phylogenomic reconstructions and comparative analyses of Kickxellomycotina fungi.</title>
        <authorList>
            <person name="Reynolds N.K."/>
            <person name="Stajich J.E."/>
            <person name="Barry K."/>
            <person name="Grigoriev I.V."/>
            <person name="Crous P."/>
            <person name="Smith M.E."/>
        </authorList>
    </citation>
    <scope>NUCLEOTIDE SEQUENCE</scope>
    <source>
        <strain evidence="3">RSA 861</strain>
    </source>
</reference>
<dbReference type="PANTHER" id="PTHR13366:SF0">
    <property type="entry name" value="HEAT REPEAT-CONTAINING PROTEIN 6"/>
    <property type="match status" value="1"/>
</dbReference>
<sequence length="955" mass="103514">MAHPPAPSAPESESELVKQLRQAQLATPDPNDTGAVWLKPVLRTLRDTHPTATTPPAQLYLTAQLLHTVATRSLVPPAKWRYNLGPVLTFALDLLPSPAQPAQPAIYSSYPLVLQTLTILLREHAAVYTNYHDRLLNTLDYLAHAPTGSPHQALAPPALDVLLALCTRVGAKQPRLTRTAGRIYLAVLERGSEAGHRPRLLALRGLKAVFSEDKRALAEDLARVVAAINAVLYANPSRLRPTSDSDVTECGWSDAVTPHAATYRAPRRVALVTQALITLAAFGRAYPRHLPACWDQYLPESTVDVRPTLFTLLRSDPQPEVYQQTLVTLAALLDRASLVLSQADGRRRTASYTPLAVRLAHMVTEVHRRLLDMLVREPADAETQGRLMRCVQPLVLHCPYPHLDPGLPTQIAAVLLPLMADLDRPLPSGQAMGLYALLLSRIPATLTLLRTAQIGTLPRPATTVIASLLFDTARPAELRVEVARLYAAISRVDPTSLPLDTLTPLLTQFSHAPPALQVELLQCLVARRFPAHGGDPADLPPTTTTSPSPVDPDDRPAPEDWRQYIDILVLPYITGADTVQRRAVFEFLAAFPPAAIDALHPPQYGSVAHLTLAGTEPSNPPPVQAAAYRALGFFSATRAFREDLGFVMNSLDRARAGAAATTEPSGPAVRQQAAWALANLSDALRWLHDSHPEDLAELLRIETLCHLSELGLRLLGGDDRVRISALRLLGNLYRLLPSEWFDRYATTLVHPTLNATAKLITSGPFKVQWNACHAVGNMLAGPGFTASGVVPSCPQTGPTPLIDALLKALTTSKNLKVRRNAAVALATPTAILVYGPVARVTHAALDTLEDCINGLLDEARVEPAGRSADDTEQDRPLLRQLLALAEINRPGQSSLHEPTQRLLLATLDLFQHFRDLLALPESNPPAHGAAVADLDLGAQVETKLTALGFLSAPLQ</sequence>
<name>A0A9W7ZYV2_9FUNG</name>
<keyword evidence="4" id="KW-1185">Reference proteome</keyword>
<dbReference type="OrthoDB" id="422637at2759"/>
<gene>
    <name evidence="3" type="ORF">IWQ60_009118</name>
</gene>
<dbReference type="Proteomes" id="UP001150569">
    <property type="component" value="Unassembled WGS sequence"/>
</dbReference>
<evidence type="ECO:0000256" key="1">
    <source>
        <dbReference type="SAM" id="MobiDB-lite"/>
    </source>
</evidence>
<accession>A0A9W7ZYV2</accession>
<dbReference type="InterPro" id="IPR025283">
    <property type="entry name" value="DUF4042"/>
</dbReference>
<dbReference type="PANTHER" id="PTHR13366">
    <property type="entry name" value="MALARIA ANTIGEN-RELATED"/>
    <property type="match status" value="1"/>
</dbReference>